<protein>
    <submittedName>
        <fullName evidence="3">Phosphoesterase</fullName>
    </submittedName>
</protein>
<feature type="transmembrane region" description="Helical" evidence="1">
    <location>
        <begin position="37"/>
        <end position="58"/>
    </location>
</feature>
<dbReference type="SUPFAM" id="SSF56300">
    <property type="entry name" value="Metallo-dependent phosphatases"/>
    <property type="match status" value="1"/>
</dbReference>
<dbReference type="KEGG" id="byl:A4V09_13045"/>
<dbReference type="Proteomes" id="UP000092574">
    <property type="component" value="Chromosome"/>
</dbReference>
<dbReference type="Gene3D" id="3.60.21.10">
    <property type="match status" value="1"/>
</dbReference>
<evidence type="ECO:0000256" key="1">
    <source>
        <dbReference type="SAM" id="Phobius"/>
    </source>
</evidence>
<feature type="transmembrane region" description="Helical" evidence="1">
    <location>
        <begin position="6"/>
        <end position="25"/>
    </location>
</feature>
<dbReference type="AlphaFoldDB" id="A0A1C7ICP7"/>
<sequence>MLAIILAPFYLLINFYVVRWIIRWTGACHRHLKSRPFRAVFLSIYIFMCLTPLTSYLVSANPWHSYLKRLFNYWLGTFLYIVLIILIFDLGRFLLKHTRWIKNETLALRRTFVISGGAAACLIIGLSAYGIIHEHRVYVNHYEAKVEKSGGRLDHLRIALTADLHLGYSIGTYHVKSMVDKINAENVDLVCIAGDFFDNEYDAVLYPEKTISILKKIKSTYGVYACWGNHDFKEKLLAGFTVPVKNGQHTDTRMDDFLKKSGIRLLDDKSVLIDDSFYLTGRKDPQRSKKMKENRLSPEDLLKDLDHDKPILVIDHQPKQLQELADAGCDIDLSGHTHDGQMFPGNLTTKLMWENSCGELKKDNMYSYVTSGVGIWGPAMRVGTDAEVMIIDVYFSE</sequence>
<gene>
    <name evidence="3" type="ORF">A4V09_13045</name>
</gene>
<dbReference type="InterPro" id="IPR029052">
    <property type="entry name" value="Metallo-depent_PP-like"/>
</dbReference>
<evidence type="ECO:0000313" key="4">
    <source>
        <dbReference type="Proteomes" id="UP000092574"/>
    </source>
</evidence>
<reference evidence="3" key="1">
    <citation type="submission" date="2017-04" db="EMBL/GenBank/DDBJ databases">
        <title>Complete Genome Sequences of Twelve Strains of a Stable Defined Moderately Diverse Mouse Microbiota 2 (sDMDMm2).</title>
        <authorList>
            <person name="Uchimura Y."/>
            <person name="Wyss M."/>
            <person name="Brugiroux S."/>
            <person name="Limenitakis J.P."/>
            <person name="Stecher B."/>
            <person name="McCoy K.D."/>
            <person name="Macpherson A.J."/>
        </authorList>
    </citation>
    <scope>NUCLEOTIDE SEQUENCE</scope>
    <source>
        <strain evidence="3">YL58</strain>
    </source>
</reference>
<keyword evidence="4" id="KW-1185">Reference proteome</keyword>
<feature type="domain" description="Calcineurin-like phosphoesterase" evidence="2">
    <location>
        <begin position="156"/>
        <end position="339"/>
    </location>
</feature>
<dbReference type="Pfam" id="PF00149">
    <property type="entry name" value="Metallophos"/>
    <property type="match status" value="1"/>
</dbReference>
<feature type="transmembrane region" description="Helical" evidence="1">
    <location>
        <begin position="70"/>
        <end position="91"/>
    </location>
</feature>
<dbReference type="PANTHER" id="PTHR31302">
    <property type="entry name" value="TRANSMEMBRANE PROTEIN WITH METALLOPHOSPHOESTERASE DOMAIN-RELATED"/>
    <property type="match status" value="1"/>
</dbReference>
<evidence type="ECO:0000259" key="2">
    <source>
        <dbReference type="Pfam" id="PF00149"/>
    </source>
</evidence>
<dbReference type="InterPro" id="IPR004843">
    <property type="entry name" value="Calcineurin-like_PHP"/>
</dbReference>
<dbReference type="STRING" id="1796616.A4V09_13045"/>
<evidence type="ECO:0000313" key="3">
    <source>
        <dbReference type="EMBL" id="ANU76613.1"/>
    </source>
</evidence>
<dbReference type="OrthoDB" id="9780884at2"/>
<dbReference type="RefSeq" id="WP_065542774.1">
    <property type="nucleotide sequence ID" value="NZ_CP015405.2"/>
</dbReference>
<keyword evidence="1" id="KW-1133">Transmembrane helix</keyword>
<accession>A0A1C7ICP7</accession>
<keyword evidence="1" id="KW-0812">Transmembrane</keyword>
<dbReference type="GO" id="GO:0016787">
    <property type="term" value="F:hydrolase activity"/>
    <property type="evidence" value="ECO:0007669"/>
    <property type="project" value="InterPro"/>
</dbReference>
<dbReference type="PANTHER" id="PTHR31302:SF0">
    <property type="entry name" value="TRANSMEMBRANE PROTEIN WITH METALLOPHOSPHOESTERASE DOMAIN"/>
    <property type="match status" value="1"/>
</dbReference>
<proteinExistence type="predicted"/>
<feature type="transmembrane region" description="Helical" evidence="1">
    <location>
        <begin position="112"/>
        <end position="132"/>
    </location>
</feature>
<dbReference type="InterPro" id="IPR051158">
    <property type="entry name" value="Metallophosphoesterase_sf"/>
</dbReference>
<dbReference type="EMBL" id="CP015405">
    <property type="protein sequence ID" value="ANU76613.1"/>
    <property type="molecule type" value="Genomic_DNA"/>
</dbReference>
<name>A0A1C7ICP7_9FIRM</name>
<keyword evidence="1" id="KW-0472">Membrane</keyword>
<organism evidence="3 4">
    <name type="scientific">Blautia pseudococcoides</name>
    <dbReference type="NCBI Taxonomy" id="1796616"/>
    <lineage>
        <taxon>Bacteria</taxon>
        <taxon>Bacillati</taxon>
        <taxon>Bacillota</taxon>
        <taxon>Clostridia</taxon>
        <taxon>Lachnospirales</taxon>
        <taxon>Lachnospiraceae</taxon>
        <taxon>Blautia</taxon>
    </lineage>
</organism>